<organism evidence="1 2">
    <name type="scientific">Mytilus edulis</name>
    <name type="common">Blue mussel</name>
    <dbReference type="NCBI Taxonomy" id="6550"/>
    <lineage>
        <taxon>Eukaryota</taxon>
        <taxon>Metazoa</taxon>
        <taxon>Spiralia</taxon>
        <taxon>Lophotrochozoa</taxon>
        <taxon>Mollusca</taxon>
        <taxon>Bivalvia</taxon>
        <taxon>Autobranchia</taxon>
        <taxon>Pteriomorphia</taxon>
        <taxon>Mytilida</taxon>
        <taxon>Mytiloidea</taxon>
        <taxon>Mytilidae</taxon>
        <taxon>Mytilinae</taxon>
        <taxon>Mytilus</taxon>
    </lineage>
</organism>
<gene>
    <name evidence="1" type="ORF">MEDL_44538</name>
</gene>
<reference evidence="1" key="1">
    <citation type="submission" date="2021-03" db="EMBL/GenBank/DDBJ databases">
        <authorList>
            <person name="Bekaert M."/>
        </authorList>
    </citation>
    <scope>NUCLEOTIDE SEQUENCE</scope>
</reference>
<dbReference type="EMBL" id="CAJPWZ010002157">
    <property type="protein sequence ID" value="CAG2231778.1"/>
    <property type="molecule type" value="Genomic_DNA"/>
</dbReference>
<protein>
    <submittedName>
        <fullName evidence="1">Uncharacterized protein</fullName>
    </submittedName>
</protein>
<proteinExistence type="predicted"/>
<evidence type="ECO:0000313" key="1">
    <source>
        <dbReference type="EMBL" id="CAG2231778.1"/>
    </source>
</evidence>
<name>A0A8S3TJQ5_MYTED</name>
<evidence type="ECO:0000313" key="2">
    <source>
        <dbReference type="Proteomes" id="UP000683360"/>
    </source>
</evidence>
<dbReference type="Proteomes" id="UP000683360">
    <property type="component" value="Unassembled WGS sequence"/>
</dbReference>
<keyword evidence="2" id="KW-1185">Reference proteome</keyword>
<dbReference type="OrthoDB" id="10465500at2759"/>
<accession>A0A8S3TJQ5</accession>
<comment type="caution">
    <text evidence="1">The sequence shown here is derived from an EMBL/GenBank/DDBJ whole genome shotgun (WGS) entry which is preliminary data.</text>
</comment>
<sequence>MYKKTAQTDKHECLNRFDIRPGITVEDLDLSDLNFFLWNSRTLSTQEENSLKSIMSTRSVICHPPSSQIYSINELKTIWISLENDMLETTDDLKKCIKNENNGTKCEIDAKLSDSEIRVCQMVSRSQDIVAGKLDEVSKDNSTYFVSLMESTRILMEEMQTVIGLLGKQEVKLVGNPELIEQLAETSGIEEERESKCSCELSTVALHY</sequence>
<dbReference type="AlphaFoldDB" id="A0A8S3TJQ5"/>